<feature type="non-terminal residue" evidence="11">
    <location>
        <position position="241"/>
    </location>
</feature>
<dbReference type="EMBL" id="VZSI01000324">
    <property type="protein sequence ID" value="NWY22571.1"/>
    <property type="molecule type" value="Genomic_DNA"/>
</dbReference>
<comment type="caution">
    <text evidence="11">The sequence shown here is derived from an EMBL/GenBank/DDBJ whole genome shotgun (WGS) entry which is preliminary data.</text>
</comment>
<dbReference type="GO" id="GO:0016627">
    <property type="term" value="F:oxidoreductase activity, acting on the CH-CH group of donors"/>
    <property type="evidence" value="ECO:0007669"/>
    <property type="project" value="InterPro"/>
</dbReference>
<evidence type="ECO:0000256" key="7">
    <source>
        <dbReference type="ARBA" id="ARBA00023002"/>
    </source>
</evidence>
<dbReference type="InterPro" id="IPR001104">
    <property type="entry name" value="3-oxo-5_a-steroid_4-DH_C"/>
</dbReference>
<evidence type="ECO:0000256" key="6">
    <source>
        <dbReference type="ARBA" id="ARBA00022989"/>
    </source>
</evidence>
<sequence>TDPQWYPARQSLRLDPKGRSLKDEDVLQSLPVGTTATLYFRDLGAQISWVTVRGCDPAVPVSPPCPPSLACCCHSFHYVKRLLETLFVHRFSHGTMPLRNIFKNCTYYWGFAAWMAYYINHPLYTPPGPLCPRVLCPPPESPVPSMSPVPPPTPRGSLPPMSRPTLGSPVLPCAPFPVSPARRGVSVAPWHCGDSGGPAVALFSLVGFVQMAIWAQGKHRSYLREFRDYPPLRSPIIPFLL</sequence>
<evidence type="ECO:0000313" key="12">
    <source>
        <dbReference type="Proteomes" id="UP000575874"/>
    </source>
</evidence>
<keyword evidence="8" id="KW-0472">Membrane</keyword>
<dbReference type="InterPro" id="IPR049127">
    <property type="entry name" value="TECR-like_N"/>
</dbReference>
<accession>A0A7K7CNR8</accession>
<evidence type="ECO:0000256" key="2">
    <source>
        <dbReference type="ARBA" id="ARBA00004240"/>
    </source>
</evidence>
<reference evidence="11 12" key="1">
    <citation type="submission" date="2019-09" db="EMBL/GenBank/DDBJ databases">
        <title>Bird 10,000 Genomes (B10K) Project - Family phase.</title>
        <authorList>
            <person name="Zhang G."/>
        </authorList>
    </citation>
    <scope>NUCLEOTIDE SEQUENCE [LARGE SCALE GENOMIC DNA]</scope>
    <source>
        <strain evidence="11">OUT-0022</strain>
        <tissue evidence="11">Blood</tissue>
    </source>
</reference>
<keyword evidence="6" id="KW-1133">Transmembrane helix</keyword>
<evidence type="ECO:0000259" key="10">
    <source>
        <dbReference type="Pfam" id="PF21696"/>
    </source>
</evidence>
<comment type="similarity">
    <text evidence="3">Belongs to the steroid 5-alpha reductase family.</text>
</comment>
<dbReference type="Pfam" id="PF02544">
    <property type="entry name" value="Steroid_dh"/>
    <property type="match status" value="1"/>
</dbReference>
<dbReference type="Pfam" id="PF21696">
    <property type="entry name" value="TECR_N"/>
    <property type="match status" value="1"/>
</dbReference>
<evidence type="ECO:0000256" key="8">
    <source>
        <dbReference type="ARBA" id="ARBA00023136"/>
    </source>
</evidence>
<feature type="domain" description="TECR-like N-terminal" evidence="10">
    <location>
        <begin position="3"/>
        <end position="42"/>
    </location>
</feature>
<feature type="domain" description="3-oxo-5-alpha-steroid 4-dehydrogenase C-terminal" evidence="9">
    <location>
        <begin position="201"/>
        <end position="241"/>
    </location>
</feature>
<evidence type="ECO:0000256" key="4">
    <source>
        <dbReference type="ARBA" id="ARBA00022692"/>
    </source>
</evidence>
<evidence type="ECO:0000256" key="1">
    <source>
        <dbReference type="ARBA" id="ARBA00004141"/>
    </source>
</evidence>
<gene>
    <name evidence="11" type="primary">Tecr_1</name>
    <name evidence="11" type="ORF">APHCOE_R15350</name>
</gene>
<protein>
    <submittedName>
        <fullName evidence="11">TECR reductase</fullName>
    </submittedName>
</protein>
<keyword evidence="7" id="KW-0560">Oxidoreductase</keyword>
<dbReference type="GO" id="GO:0005783">
    <property type="term" value="C:endoplasmic reticulum"/>
    <property type="evidence" value="ECO:0007669"/>
    <property type="project" value="UniProtKB-SubCell"/>
</dbReference>
<comment type="subcellular location">
    <subcellularLocation>
        <location evidence="2">Endoplasmic reticulum</location>
    </subcellularLocation>
    <subcellularLocation>
        <location evidence="1">Membrane</location>
        <topology evidence="1">Multi-pass membrane protein</topology>
    </subcellularLocation>
</comment>
<organism evidence="11 12">
    <name type="scientific">Aphelocoma coerulescens</name>
    <name type="common">Florida scrub-jay</name>
    <name type="synonym">Corvus coerulescens</name>
    <dbReference type="NCBI Taxonomy" id="39617"/>
    <lineage>
        <taxon>Eukaryota</taxon>
        <taxon>Metazoa</taxon>
        <taxon>Chordata</taxon>
        <taxon>Craniata</taxon>
        <taxon>Vertebrata</taxon>
        <taxon>Euteleostomi</taxon>
        <taxon>Archelosauria</taxon>
        <taxon>Archosauria</taxon>
        <taxon>Dinosauria</taxon>
        <taxon>Saurischia</taxon>
        <taxon>Theropoda</taxon>
        <taxon>Coelurosauria</taxon>
        <taxon>Aves</taxon>
        <taxon>Neognathae</taxon>
        <taxon>Neoaves</taxon>
        <taxon>Telluraves</taxon>
        <taxon>Australaves</taxon>
        <taxon>Passeriformes</taxon>
        <taxon>Corvoidea</taxon>
        <taxon>Corvidae</taxon>
        <taxon>Aphelocoma</taxon>
    </lineage>
</organism>
<evidence type="ECO:0000259" key="9">
    <source>
        <dbReference type="Pfam" id="PF02544"/>
    </source>
</evidence>
<dbReference type="GO" id="GO:0016020">
    <property type="term" value="C:membrane"/>
    <property type="evidence" value="ECO:0007669"/>
    <property type="project" value="UniProtKB-SubCell"/>
</dbReference>
<dbReference type="PANTHER" id="PTHR10556">
    <property type="entry name" value="3-OXO-5-ALPHA-STEROID 4-DEHYDROGENASE"/>
    <property type="match status" value="1"/>
</dbReference>
<dbReference type="PANTHER" id="PTHR10556:SF31">
    <property type="entry name" value="VERY-LONG-CHAIN ENOYL-COA REDUCTASE"/>
    <property type="match status" value="1"/>
</dbReference>
<evidence type="ECO:0000256" key="3">
    <source>
        <dbReference type="ARBA" id="ARBA00007742"/>
    </source>
</evidence>
<evidence type="ECO:0000256" key="5">
    <source>
        <dbReference type="ARBA" id="ARBA00022824"/>
    </source>
</evidence>
<keyword evidence="12" id="KW-1185">Reference proteome</keyword>
<dbReference type="GO" id="GO:0042761">
    <property type="term" value="P:very long-chain fatty acid biosynthetic process"/>
    <property type="evidence" value="ECO:0007669"/>
    <property type="project" value="TreeGrafter"/>
</dbReference>
<dbReference type="Proteomes" id="UP000575874">
    <property type="component" value="Unassembled WGS sequence"/>
</dbReference>
<evidence type="ECO:0000313" key="11">
    <source>
        <dbReference type="EMBL" id="NWY22571.1"/>
    </source>
</evidence>
<dbReference type="Gene3D" id="3.10.20.90">
    <property type="entry name" value="Phosphatidylinositol 3-kinase Catalytic Subunit, Chain A, domain 1"/>
    <property type="match status" value="1"/>
</dbReference>
<keyword evidence="4" id="KW-0812">Transmembrane</keyword>
<dbReference type="InterPro" id="IPR039357">
    <property type="entry name" value="SRD5A/TECR"/>
</dbReference>
<feature type="non-terminal residue" evidence="11">
    <location>
        <position position="1"/>
    </location>
</feature>
<keyword evidence="5" id="KW-0256">Endoplasmic reticulum</keyword>
<proteinExistence type="inferred from homology"/>
<name>A0A7K7CNR8_APHCE</name>
<dbReference type="AlphaFoldDB" id="A0A7K7CNR8"/>